<evidence type="ECO:0000256" key="3">
    <source>
        <dbReference type="SAM" id="Phobius"/>
    </source>
</evidence>
<dbReference type="Pfam" id="PF08545">
    <property type="entry name" value="ACP_syn_III"/>
    <property type="match status" value="1"/>
</dbReference>
<dbReference type="HOGENOM" id="CLU_039592_1_0_10"/>
<gene>
    <name evidence="6" type="ORF">HMPREF1062_03451</name>
</gene>
<dbReference type="PANTHER" id="PTHR34069">
    <property type="entry name" value="3-OXOACYL-[ACYL-CARRIER-PROTEIN] SYNTHASE 3"/>
    <property type="match status" value="1"/>
</dbReference>
<proteinExistence type="predicted"/>
<dbReference type="OrthoDB" id="9815506at2"/>
<evidence type="ECO:0000313" key="6">
    <source>
        <dbReference type="EMBL" id="EIY28466.1"/>
    </source>
</evidence>
<evidence type="ECO:0000259" key="4">
    <source>
        <dbReference type="Pfam" id="PF08541"/>
    </source>
</evidence>
<dbReference type="InterPro" id="IPR013747">
    <property type="entry name" value="ACP_syn_III_C"/>
</dbReference>
<keyword evidence="2" id="KW-0012">Acyltransferase</keyword>
<feature type="domain" description="Beta-ketoacyl-[acyl-carrier-protein] synthase III C-terminal" evidence="4">
    <location>
        <begin position="256"/>
        <end position="339"/>
    </location>
</feature>
<name>I9QG97_9BACE</name>
<reference evidence="6 7" key="1">
    <citation type="submission" date="2012-02" db="EMBL/GenBank/DDBJ databases">
        <title>The Genome Sequence of Bacteroides cellulosilyticus CL02T12C19.</title>
        <authorList>
            <consortium name="The Broad Institute Genome Sequencing Platform"/>
            <person name="Earl A."/>
            <person name="Ward D."/>
            <person name="Feldgarden M."/>
            <person name="Gevers D."/>
            <person name="Zitomersky N.L."/>
            <person name="Coyne M.J."/>
            <person name="Comstock L.E."/>
            <person name="Young S.K."/>
            <person name="Zeng Q."/>
            <person name="Gargeya S."/>
            <person name="Fitzgerald M."/>
            <person name="Haas B."/>
            <person name="Abouelleil A."/>
            <person name="Alvarado L."/>
            <person name="Arachchi H.M."/>
            <person name="Berlin A."/>
            <person name="Chapman S.B."/>
            <person name="Gearin G."/>
            <person name="Goldberg J."/>
            <person name="Griggs A."/>
            <person name="Gujja S."/>
            <person name="Hansen M."/>
            <person name="Heiman D."/>
            <person name="Howarth C."/>
            <person name="Larimer J."/>
            <person name="Lui A."/>
            <person name="MacDonald P.J.P."/>
            <person name="McCowen C."/>
            <person name="Montmayeur A."/>
            <person name="Murphy C."/>
            <person name="Neiman D."/>
            <person name="Pearson M."/>
            <person name="Priest M."/>
            <person name="Roberts A."/>
            <person name="Saif S."/>
            <person name="Shea T."/>
            <person name="Sisk P."/>
            <person name="Stolte C."/>
            <person name="Sykes S."/>
            <person name="Wortman J."/>
            <person name="Nusbaum C."/>
            <person name="Birren B."/>
        </authorList>
    </citation>
    <scope>NUCLEOTIDE SEQUENCE [LARGE SCALE GENOMIC DNA]</scope>
    <source>
        <strain evidence="6 7">CL02T12C19</strain>
    </source>
</reference>
<comment type="caution">
    <text evidence="6">The sequence shown here is derived from an EMBL/GenBank/DDBJ whole genome shotgun (WGS) entry which is preliminary data.</text>
</comment>
<keyword evidence="3" id="KW-0812">Transmembrane</keyword>
<dbReference type="InterPro" id="IPR016039">
    <property type="entry name" value="Thiolase-like"/>
</dbReference>
<dbReference type="EMBL" id="AGXG01000077">
    <property type="protein sequence ID" value="EIY28466.1"/>
    <property type="molecule type" value="Genomic_DNA"/>
</dbReference>
<dbReference type="Proteomes" id="UP000003741">
    <property type="component" value="Unassembled WGS sequence"/>
</dbReference>
<keyword evidence="3" id="KW-1133">Transmembrane helix</keyword>
<sequence length="352" mass="39203">MAFLEYYGVGISALSAAVPRTVINNYEYTQYFPKEQVKEVVDKVGIYERRFADENTCSSDLCFVAAEKLIADNNINREEIDLLVFLSQTPDYRMPATSILLQDRLGLSHSTIAFDITLGCSGFIYGLSVIYALMQQKGLRKALFLDGETRSKVYSPKDRRSAFLFGDGGVAALIERDEKFGKSCFSLNSDGSRGDLIMIKGGGYRNPSSIETLKEKVVDEYGNIRNDEQGYMQGADVFNFVIREIPKDIKRIFEYSGTEAASLDYYIFHQANNFINSYLAKKLKLDISKIPSTISKYGNTSSVSVPLTIVSELQGKFDTPKKLLLSAFGVGMTWATGIITLDGCKISEIVEV</sequence>
<dbReference type="InterPro" id="IPR013751">
    <property type="entry name" value="ACP_syn_III_N"/>
</dbReference>
<dbReference type="GO" id="GO:0044550">
    <property type="term" value="P:secondary metabolite biosynthetic process"/>
    <property type="evidence" value="ECO:0007669"/>
    <property type="project" value="TreeGrafter"/>
</dbReference>
<dbReference type="AlphaFoldDB" id="I9QG97"/>
<keyword evidence="3" id="KW-0472">Membrane</keyword>
<organism evidence="6 7">
    <name type="scientific">Bacteroides cellulosilyticus CL02T12C19</name>
    <dbReference type="NCBI Taxonomy" id="997874"/>
    <lineage>
        <taxon>Bacteria</taxon>
        <taxon>Pseudomonadati</taxon>
        <taxon>Bacteroidota</taxon>
        <taxon>Bacteroidia</taxon>
        <taxon>Bacteroidales</taxon>
        <taxon>Bacteroidaceae</taxon>
        <taxon>Bacteroides</taxon>
    </lineage>
</organism>
<feature type="domain" description="Beta-ketoacyl-[acyl-carrier-protein] synthase III N-terminal" evidence="5">
    <location>
        <begin position="114"/>
        <end position="191"/>
    </location>
</feature>
<dbReference type="CDD" id="cd00830">
    <property type="entry name" value="KAS_III"/>
    <property type="match status" value="1"/>
</dbReference>
<dbReference type="Gene3D" id="3.40.47.10">
    <property type="match status" value="1"/>
</dbReference>
<accession>I9QG97</accession>
<dbReference type="GO" id="GO:0006633">
    <property type="term" value="P:fatty acid biosynthetic process"/>
    <property type="evidence" value="ECO:0007669"/>
    <property type="project" value="InterPro"/>
</dbReference>
<evidence type="ECO:0000259" key="5">
    <source>
        <dbReference type="Pfam" id="PF08545"/>
    </source>
</evidence>
<keyword evidence="7" id="KW-1185">Reference proteome</keyword>
<dbReference type="RefSeq" id="WP_007217832.1">
    <property type="nucleotide sequence ID" value="NZ_JH724087.1"/>
</dbReference>
<evidence type="ECO:0000256" key="2">
    <source>
        <dbReference type="ARBA" id="ARBA00023315"/>
    </source>
</evidence>
<protein>
    <submittedName>
        <fullName evidence="6">3-oxoacyl-[acyl-carrier-protein] synthase 3</fullName>
    </submittedName>
</protein>
<keyword evidence="1" id="KW-0808">Transferase</keyword>
<dbReference type="GO" id="GO:0004315">
    <property type="term" value="F:3-oxoacyl-[acyl-carrier-protein] synthase activity"/>
    <property type="evidence" value="ECO:0007669"/>
    <property type="project" value="InterPro"/>
</dbReference>
<dbReference type="PANTHER" id="PTHR34069:SF2">
    <property type="entry name" value="BETA-KETOACYL-[ACYL-CARRIER-PROTEIN] SYNTHASE III"/>
    <property type="match status" value="1"/>
</dbReference>
<evidence type="ECO:0000256" key="1">
    <source>
        <dbReference type="ARBA" id="ARBA00022679"/>
    </source>
</evidence>
<feature type="transmembrane region" description="Helical" evidence="3">
    <location>
        <begin position="112"/>
        <end position="134"/>
    </location>
</feature>
<dbReference type="SUPFAM" id="SSF53901">
    <property type="entry name" value="Thiolase-like"/>
    <property type="match status" value="1"/>
</dbReference>
<evidence type="ECO:0000313" key="7">
    <source>
        <dbReference type="Proteomes" id="UP000003741"/>
    </source>
</evidence>
<dbReference type="PATRIC" id="fig|997874.3.peg.3539"/>
<dbReference type="Pfam" id="PF08541">
    <property type="entry name" value="ACP_syn_III_C"/>
    <property type="match status" value="1"/>
</dbReference>